<evidence type="ECO:0000256" key="1">
    <source>
        <dbReference type="ARBA" id="ARBA00022723"/>
    </source>
</evidence>
<evidence type="ECO:0000256" key="2">
    <source>
        <dbReference type="ARBA" id="ARBA00022833"/>
    </source>
</evidence>
<dbReference type="PANTHER" id="PTHR43401">
    <property type="entry name" value="L-THREONINE 3-DEHYDROGENASE"/>
    <property type="match status" value="1"/>
</dbReference>
<evidence type="ECO:0000313" key="7">
    <source>
        <dbReference type="Proteomes" id="UP000051645"/>
    </source>
</evidence>
<accession>A0A0R2G673</accession>
<evidence type="ECO:0000313" key="6">
    <source>
        <dbReference type="EMBL" id="KRN32887.1"/>
    </source>
</evidence>
<dbReference type="Gene3D" id="3.40.50.720">
    <property type="entry name" value="NAD(P)-binding Rossmann-like Domain"/>
    <property type="match status" value="1"/>
</dbReference>
<evidence type="ECO:0000259" key="4">
    <source>
        <dbReference type="SMART" id="SM00829"/>
    </source>
</evidence>
<proteinExistence type="predicted"/>
<dbReference type="InterPro" id="IPR013154">
    <property type="entry name" value="ADH-like_N"/>
</dbReference>
<dbReference type="Gene3D" id="3.90.180.10">
    <property type="entry name" value="Medium-chain alcohol dehydrogenases, catalytic domain"/>
    <property type="match status" value="1"/>
</dbReference>
<protein>
    <submittedName>
        <fullName evidence="6">Threonine dehydrogenase or related Zn-dependent dehydrogenase</fullName>
    </submittedName>
</protein>
<sequence length="342" mass="37280">MIKMKAAIYQGKKDIQMGELPTPHAGRNDVVIQNLYAGICGSDVAVYNEGTETGRKIQSGGEFGHEMVSRVVEVGANVTDFKVGDRVYPYPLLARGDPKYAGDLGGFSEYILVPNAKLNQQLYLVPDAISDRVAAMIEPFTVGTCAARHGHPHKGENAIVYGAGTIGLAAATALKFFGMKEVLVIDQSDFRLGIAQKLGFKTFNNQNGHVKENAIQQLGSSRGLHGECPNAAVYIDAVGRNEILQDFLDFGTIDSRFVTVGINNHQVSLDFLELIYSSKSLGGSGGYRPQDVHTVLQIMSQQNEQLDQIITKEVDWAHLEQGIQAATDVNHHLKVLVNYHVN</sequence>
<keyword evidence="1" id="KW-0479">Metal-binding</keyword>
<dbReference type="InterPro" id="IPR050129">
    <property type="entry name" value="Zn_alcohol_dh"/>
</dbReference>
<name>A0A0R2G673_9LACO</name>
<dbReference type="PANTHER" id="PTHR43401:SF2">
    <property type="entry name" value="L-THREONINE 3-DEHYDROGENASE"/>
    <property type="match status" value="1"/>
</dbReference>
<dbReference type="InterPro" id="IPR011032">
    <property type="entry name" value="GroES-like_sf"/>
</dbReference>
<organism evidence="6 7">
    <name type="scientific">Lactobacillus selangorensis</name>
    <dbReference type="NCBI Taxonomy" id="81857"/>
    <lineage>
        <taxon>Bacteria</taxon>
        <taxon>Bacillati</taxon>
        <taxon>Bacillota</taxon>
        <taxon>Bacilli</taxon>
        <taxon>Lactobacillales</taxon>
        <taxon>Lactobacillaceae</taxon>
        <taxon>Lactobacillus</taxon>
    </lineage>
</organism>
<gene>
    <name evidence="5" type="ORF">IV38_GL000907</name>
    <name evidence="6" type="ORF">IV40_GL000947</name>
</gene>
<evidence type="ECO:0000256" key="3">
    <source>
        <dbReference type="ARBA" id="ARBA00023002"/>
    </source>
</evidence>
<keyword evidence="7" id="KW-1185">Reference proteome</keyword>
<dbReference type="GO" id="GO:0016491">
    <property type="term" value="F:oxidoreductase activity"/>
    <property type="evidence" value="ECO:0007669"/>
    <property type="project" value="UniProtKB-KW"/>
</dbReference>
<dbReference type="AlphaFoldDB" id="A0A0R2G673"/>
<dbReference type="Pfam" id="PF00107">
    <property type="entry name" value="ADH_zinc_N"/>
    <property type="match status" value="1"/>
</dbReference>
<reference evidence="7 8" key="1">
    <citation type="journal article" date="2015" name="Genome Announc.">
        <title>Expanding the biotechnology potential of lactobacilli through comparative genomics of 213 strains and associated genera.</title>
        <authorList>
            <person name="Sun Z."/>
            <person name="Harris H.M."/>
            <person name="McCann A."/>
            <person name="Guo C."/>
            <person name="Argimon S."/>
            <person name="Zhang W."/>
            <person name="Yang X."/>
            <person name="Jeffery I.B."/>
            <person name="Cooney J.C."/>
            <person name="Kagawa T.F."/>
            <person name="Liu W."/>
            <person name="Song Y."/>
            <person name="Salvetti E."/>
            <person name="Wrobel A."/>
            <person name="Rasinkangas P."/>
            <person name="Parkhill J."/>
            <person name="Rea M.C."/>
            <person name="O'Sullivan O."/>
            <person name="Ritari J."/>
            <person name="Douillard F.P."/>
            <person name="Paul Ross R."/>
            <person name="Yang R."/>
            <person name="Briner A.E."/>
            <person name="Felis G.E."/>
            <person name="de Vos W.M."/>
            <person name="Barrangou R."/>
            <person name="Klaenhammer T.R."/>
            <person name="Caufield P.W."/>
            <person name="Cui Y."/>
            <person name="Zhang H."/>
            <person name="O'Toole P.W."/>
        </authorList>
    </citation>
    <scope>NUCLEOTIDE SEQUENCE [LARGE SCALE GENOMIC DNA]</scope>
    <source>
        <strain evidence="5 8">ATCC BAA-66</strain>
        <strain evidence="6 7">DSM 13344</strain>
    </source>
</reference>
<dbReference type="Proteomes" id="UP000051751">
    <property type="component" value="Unassembled WGS sequence"/>
</dbReference>
<dbReference type="InterPro" id="IPR013149">
    <property type="entry name" value="ADH-like_C"/>
</dbReference>
<dbReference type="Pfam" id="PF08240">
    <property type="entry name" value="ADH_N"/>
    <property type="match status" value="1"/>
</dbReference>
<dbReference type="InterPro" id="IPR036291">
    <property type="entry name" value="NAD(P)-bd_dom_sf"/>
</dbReference>
<dbReference type="SUPFAM" id="SSF50129">
    <property type="entry name" value="GroES-like"/>
    <property type="match status" value="1"/>
</dbReference>
<dbReference type="InterPro" id="IPR020843">
    <property type="entry name" value="ER"/>
</dbReference>
<evidence type="ECO:0000313" key="5">
    <source>
        <dbReference type="EMBL" id="KRN28703.1"/>
    </source>
</evidence>
<dbReference type="Proteomes" id="UP000051645">
    <property type="component" value="Unassembled WGS sequence"/>
</dbReference>
<dbReference type="EMBL" id="JQAT01000002">
    <property type="protein sequence ID" value="KRN28703.1"/>
    <property type="molecule type" value="Genomic_DNA"/>
</dbReference>
<dbReference type="SMART" id="SM00829">
    <property type="entry name" value="PKS_ER"/>
    <property type="match status" value="1"/>
</dbReference>
<evidence type="ECO:0000313" key="8">
    <source>
        <dbReference type="Proteomes" id="UP000051751"/>
    </source>
</evidence>
<dbReference type="PATRIC" id="fig|81857.3.peg.910"/>
<dbReference type="GO" id="GO:0046872">
    <property type="term" value="F:metal ion binding"/>
    <property type="evidence" value="ECO:0007669"/>
    <property type="project" value="UniProtKB-KW"/>
</dbReference>
<keyword evidence="2" id="KW-0862">Zinc</keyword>
<dbReference type="STRING" id="81857.IV38_GL000907"/>
<dbReference type="SUPFAM" id="SSF51735">
    <property type="entry name" value="NAD(P)-binding Rossmann-fold domains"/>
    <property type="match status" value="1"/>
</dbReference>
<feature type="domain" description="Enoyl reductase (ER)" evidence="4">
    <location>
        <begin position="18"/>
        <end position="337"/>
    </location>
</feature>
<dbReference type="EMBL" id="JQAZ01000002">
    <property type="protein sequence ID" value="KRN32887.1"/>
    <property type="molecule type" value="Genomic_DNA"/>
</dbReference>
<comment type="caution">
    <text evidence="6">The sequence shown here is derived from an EMBL/GenBank/DDBJ whole genome shotgun (WGS) entry which is preliminary data.</text>
</comment>
<keyword evidence="3" id="KW-0560">Oxidoreductase</keyword>